<dbReference type="Proteomes" id="UP000410049">
    <property type="component" value="Unassembled WGS sequence"/>
</dbReference>
<dbReference type="RefSeq" id="WP_150379329.1">
    <property type="nucleotide sequence ID" value="NZ_RZUH01000004.1"/>
</dbReference>
<gene>
    <name evidence="2" type="ORF">EMO91_06905</name>
</gene>
<evidence type="ECO:0000259" key="1">
    <source>
        <dbReference type="Pfam" id="PF03703"/>
    </source>
</evidence>
<evidence type="ECO:0000313" key="2">
    <source>
        <dbReference type="EMBL" id="KAA8828162.1"/>
    </source>
</evidence>
<reference evidence="2 3" key="1">
    <citation type="journal article" date="2019" name="Syst. Appl. Microbiol.">
        <title>Characterization of Bifidobacterium species in feaces of the Egyptian fruit bat: Description of B. vespertilionis sp. nov. and B. rousetti sp. nov.</title>
        <authorList>
            <person name="Modesto M."/>
            <person name="Satti M."/>
            <person name="Watanabe K."/>
            <person name="Puglisi E."/>
            <person name="Morelli L."/>
            <person name="Huang C.-H."/>
            <person name="Liou J.-S."/>
            <person name="Miyashita M."/>
            <person name="Tamura T."/>
            <person name="Saito S."/>
            <person name="Mori K."/>
            <person name="Huang L."/>
            <person name="Sciavilla P."/>
            <person name="Sandri C."/>
            <person name="Spiezio C."/>
            <person name="Vitali F."/>
            <person name="Cavalieri D."/>
            <person name="Perpetuini G."/>
            <person name="Tofalo R."/>
            <person name="Bonetti A."/>
            <person name="Arita M."/>
            <person name="Mattarelli P."/>
        </authorList>
    </citation>
    <scope>NUCLEOTIDE SEQUENCE [LARGE SCALE GENOMIC DNA]</scope>
    <source>
        <strain evidence="2 3">RST17</strain>
    </source>
</reference>
<comment type="caution">
    <text evidence="2">The sequence shown here is derived from an EMBL/GenBank/DDBJ whole genome shotgun (WGS) entry which is preliminary data.</text>
</comment>
<dbReference type="Pfam" id="PF03703">
    <property type="entry name" value="bPH_2"/>
    <property type="match status" value="1"/>
</dbReference>
<organism evidence="2 3">
    <name type="scientific">Bifidobacterium myosotis</name>
    <dbReference type="NCBI Taxonomy" id="1630166"/>
    <lineage>
        <taxon>Bacteria</taxon>
        <taxon>Bacillati</taxon>
        <taxon>Actinomycetota</taxon>
        <taxon>Actinomycetes</taxon>
        <taxon>Bifidobacteriales</taxon>
        <taxon>Bifidobacteriaceae</taxon>
        <taxon>Bifidobacterium</taxon>
    </lineage>
</organism>
<protein>
    <submittedName>
        <fullName evidence="2">PH domain-containing protein</fullName>
    </submittedName>
</protein>
<proteinExistence type="predicted"/>
<sequence>MAELLWRERKRLWCRLPWTFTVYSLTPDALTVRSGLLFERVDTVKLFRITDLTVERSLLQRLFGLGSIVVDGFDQSTGGRVVLRNVTRVFAARDLIDRAVDAARGANGVRAREYGGMDMGDAADGWL</sequence>
<dbReference type="AlphaFoldDB" id="A0A5M9ZMT5"/>
<evidence type="ECO:0000313" key="3">
    <source>
        <dbReference type="Proteomes" id="UP000410049"/>
    </source>
</evidence>
<dbReference type="InterPro" id="IPR005182">
    <property type="entry name" value="YdbS-like_PH"/>
</dbReference>
<dbReference type="EMBL" id="RZUH01000004">
    <property type="protein sequence ID" value="KAA8828162.1"/>
    <property type="molecule type" value="Genomic_DNA"/>
</dbReference>
<feature type="domain" description="YdbS-like PH" evidence="1">
    <location>
        <begin position="18"/>
        <end position="96"/>
    </location>
</feature>
<name>A0A5M9ZMT5_9BIFI</name>
<accession>A0A5M9ZMT5</accession>